<gene>
    <name evidence="3" type="primary">cpsF</name>
    <name evidence="3" type="ORF">J21TS7_13510</name>
</gene>
<evidence type="ECO:0000259" key="2">
    <source>
        <dbReference type="Pfam" id="PF09314"/>
    </source>
</evidence>
<dbReference type="NCBIfam" id="NF046071">
    <property type="entry name" value="B1-4RhmsylTfaseCps2T"/>
    <property type="match status" value="1"/>
</dbReference>
<dbReference type="Pfam" id="PF09314">
    <property type="entry name" value="DUF1972"/>
    <property type="match status" value="1"/>
</dbReference>
<proteinExistence type="predicted"/>
<accession>A0ABQ4L8X2</accession>
<dbReference type="Proteomes" id="UP000676601">
    <property type="component" value="Unassembled WGS sequence"/>
</dbReference>
<protein>
    <submittedName>
        <fullName evidence="3">Rhamnosyltransferase</fullName>
    </submittedName>
</protein>
<name>A0ABQ4L8X2_9BACL</name>
<sequence length="418" mass="48136">MTTHVFIIGSKGIPAHYGGFETFVDELTRRKTAQDIRYHVSCLSDREGEFIYNQARCFQVKVPSIGSARAVLYDLMSLGRCVEYIRKHRLTGSIVYILACRIGPMFAFYKRRLEHMGVTVLVNPDGHEWKRGKWSLPVKTYWKISERLMVKHSDLLVCDSRGIEQYILEDYAMYQPKTTFIAYGADVAPSVMSEGDEELVRWMEQFHITPNQYYLMIGRFVPENNYEMIIREFMASGSDKDLVMITGAEQNPFYNELLKKCRFDLDPRIKFVGTVYNAPLLKKIRELAYAYFHGHEVGGTNPSLLEALASTKLNLLYDVIFNREVGGEGALYFSSDPGSLTALIQEVDQYEGANVEEWEARAKNRIKMEYSWEHIVDAYERLFHQYSYSHSPSRAFRPARRTAGTTEVEKAAQTGQSK</sequence>
<reference evidence="3 4" key="1">
    <citation type="submission" date="2021-03" db="EMBL/GenBank/DDBJ databases">
        <title>Antimicrobial resistance genes in bacteria isolated from Japanese honey, and their potential for conferring macrolide and lincosamide resistance in the American foulbrood pathogen Paenibacillus larvae.</title>
        <authorList>
            <person name="Okamoto M."/>
            <person name="Kumagai M."/>
            <person name="Kanamori H."/>
            <person name="Takamatsu D."/>
        </authorList>
    </citation>
    <scope>NUCLEOTIDE SEQUENCE [LARGE SCALE GENOMIC DNA]</scope>
    <source>
        <strain evidence="3 4">J21TS7</strain>
    </source>
</reference>
<evidence type="ECO:0000313" key="4">
    <source>
        <dbReference type="Proteomes" id="UP000676601"/>
    </source>
</evidence>
<dbReference type="InterPro" id="IPR015393">
    <property type="entry name" value="DUF1972"/>
</dbReference>
<dbReference type="PANTHER" id="PTHR46401:SF8">
    <property type="entry name" value="BLL6006 PROTEIN"/>
    <property type="match status" value="1"/>
</dbReference>
<feature type="domain" description="DUF1972" evidence="2">
    <location>
        <begin position="3"/>
        <end position="186"/>
    </location>
</feature>
<comment type="caution">
    <text evidence="3">The sequence shown here is derived from an EMBL/GenBank/DDBJ whole genome shotgun (WGS) entry which is preliminary data.</text>
</comment>
<dbReference type="PANTHER" id="PTHR46401">
    <property type="entry name" value="GLYCOSYLTRANSFERASE WBBK-RELATED"/>
    <property type="match status" value="1"/>
</dbReference>
<organism evidence="3 4">
    <name type="scientific">Paenibacillus cineris</name>
    <dbReference type="NCBI Taxonomy" id="237530"/>
    <lineage>
        <taxon>Bacteria</taxon>
        <taxon>Bacillati</taxon>
        <taxon>Bacillota</taxon>
        <taxon>Bacilli</taxon>
        <taxon>Bacillales</taxon>
        <taxon>Paenibacillaceae</taxon>
        <taxon>Paenibacillus</taxon>
    </lineage>
</organism>
<dbReference type="SUPFAM" id="SSF53756">
    <property type="entry name" value="UDP-Glycosyltransferase/glycogen phosphorylase"/>
    <property type="match status" value="1"/>
</dbReference>
<feature type="region of interest" description="Disordered" evidence="1">
    <location>
        <begin position="394"/>
        <end position="418"/>
    </location>
</feature>
<dbReference type="EMBL" id="BORU01000001">
    <property type="protein sequence ID" value="GIO53033.1"/>
    <property type="molecule type" value="Genomic_DNA"/>
</dbReference>
<keyword evidence="4" id="KW-1185">Reference proteome</keyword>
<dbReference type="Gene3D" id="3.40.50.2000">
    <property type="entry name" value="Glycogen Phosphorylase B"/>
    <property type="match status" value="2"/>
</dbReference>
<evidence type="ECO:0000256" key="1">
    <source>
        <dbReference type="SAM" id="MobiDB-lite"/>
    </source>
</evidence>
<dbReference type="RefSeq" id="WP_212983154.1">
    <property type="nucleotide sequence ID" value="NZ_BORU01000001.1"/>
</dbReference>
<evidence type="ECO:0000313" key="3">
    <source>
        <dbReference type="EMBL" id="GIO53033.1"/>
    </source>
</evidence>